<reference evidence="2 3" key="1">
    <citation type="submission" date="2016-07" db="EMBL/GenBank/DDBJ databases">
        <title>Pervasive Adenine N6-methylation of Active Genes in Fungi.</title>
        <authorList>
            <consortium name="DOE Joint Genome Institute"/>
            <person name="Mondo S.J."/>
            <person name="Dannebaum R.O."/>
            <person name="Kuo R.C."/>
            <person name="Labutti K."/>
            <person name="Haridas S."/>
            <person name="Kuo A."/>
            <person name="Salamov A."/>
            <person name="Ahrendt S.R."/>
            <person name="Lipzen A."/>
            <person name="Sullivan W."/>
            <person name="Andreopoulos W.B."/>
            <person name="Clum A."/>
            <person name="Lindquist E."/>
            <person name="Daum C."/>
            <person name="Ramamoorthy G.K."/>
            <person name="Gryganskyi A."/>
            <person name="Culley D."/>
            <person name="Magnuson J.K."/>
            <person name="James T.Y."/>
            <person name="O'Malley M.A."/>
            <person name="Stajich J.E."/>
            <person name="Spatafora J.W."/>
            <person name="Visel A."/>
            <person name="Grigoriev I.V."/>
        </authorList>
    </citation>
    <scope>NUCLEOTIDE SEQUENCE [LARGE SCALE GENOMIC DNA]</scope>
    <source>
        <strain evidence="2 3">NRRL 3301</strain>
    </source>
</reference>
<dbReference type="OrthoDB" id="2285833at2759"/>
<dbReference type="Proteomes" id="UP000242146">
    <property type="component" value="Unassembled WGS sequence"/>
</dbReference>
<gene>
    <name evidence="2" type="ORF">DM01DRAFT_1383229</name>
</gene>
<name>A0A1X2GIF3_9FUNG</name>
<keyword evidence="3" id="KW-1185">Reference proteome</keyword>
<organism evidence="2 3">
    <name type="scientific">Hesseltinella vesiculosa</name>
    <dbReference type="NCBI Taxonomy" id="101127"/>
    <lineage>
        <taxon>Eukaryota</taxon>
        <taxon>Fungi</taxon>
        <taxon>Fungi incertae sedis</taxon>
        <taxon>Mucoromycota</taxon>
        <taxon>Mucoromycotina</taxon>
        <taxon>Mucoromycetes</taxon>
        <taxon>Mucorales</taxon>
        <taxon>Cunninghamellaceae</taxon>
        <taxon>Hesseltinella</taxon>
    </lineage>
</organism>
<sequence length="165" mass="18566">MRPPHQSKSKGKADTSNFILVKEERQLKAAAHKATSDVHAAQDSLADIRQTQYPLRKKTKKSKPWSLIPPTELKKTTRVEEDPQHATLKFDTNDLLISGTDYGIMTMATTVTRTLEGLEKLKAGQFFKLPKSTKLVAKDIAWKTGQFQLQRRLQRAKASHDSPAT</sequence>
<proteinExistence type="predicted"/>
<feature type="region of interest" description="Disordered" evidence="1">
    <location>
        <begin position="49"/>
        <end position="80"/>
    </location>
</feature>
<comment type="caution">
    <text evidence="2">The sequence shown here is derived from an EMBL/GenBank/DDBJ whole genome shotgun (WGS) entry which is preliminary data.</text>
</comment>
<accession>A0A1X2GIF3</accession>
<evidence type="ECO:0000256" key="1">
    <source>
        <dbReference type="SAM" id="MobiDB-lite"/>
    </source>
</evidence>
<protein>
    <submittedName>
        <fullName evidence="2">Uncharacterized protein</fullName>
    </submittedName>
</protein>
<dbReference type="EMBL" id="MCGT01000013">
    <property type="protein sequence ID" value="ORX54491.1"/>
    <property type="molecule type" value="Genomic_DNA"/>
</dbReference>
<dbReference type="AlphaFoldDB" id="A0A1X2GIF3"/>
<evidence type="ECO:0000313" key="2">
    <source>
        <dbReference type="EMBL" id="ORX54491.1"/>
    </source>
</evidence>
<evidence type="ECO:0000313" key="3">
    <source>
        <dbReference type="Proteomes" id="UP000242146"/>
    </source>
</evidence>